<dbReference type="InterPro" id="IPR052173">
    <property type="entry name" value="Beta-lactam_resp_regulator"/>
</dbReference>
<feature type="transmembrane region" description="Helical" evidence="1">
    <location>
        <begin position="216"/>
        <end position="239"/>
    </location>
</feature>
<accession>A0A1M5X5H7</accession>
<keyword evidence="5" id="KW-1185">Reference proteome</keyword>
<evidence type="ECO:0000259" key="3">
    <source>
        <dbReference type="Pfam" id="PF18075"/>
    </source>
</evidence>
<dbReference type="OrthoDB" id="9804799at2"/>
<name>A0A1M5X5H7_9FIRM</name>
<feature type="transmembrane region" description="Helical" evidence="1">
    <location>
        <begin position="6"/>
        <end position="30"/>
    </location>
</feature>
<dbReference type="STRING" id="1123282.SAMN02745823_01625"/>
<organism evidence="4 5">
    <name type="scientific">Sporobacter termitidis DSM 10068</name>
    <dbReference type="NCBI Taxonomy" id="1123282"/>
    <lineage>
        <taxon>Bacteria</taxon>
        <taxon>Bacillati</taxon>
        <taxon>Bacillota</taxon>
        <taxon>Clostridia</taxon>
        <taxon>Eubacteriales</taxon>
        <taxon>Oscillospiraceae</taxon>
        <taxon>Sporobacter</taxon>
    </lineage>
</organism>
<dbReference type="Pfam" id="PF18075">
    <property type="entry name" value="FtsX_ECD"/>
    <property type="match status" value="1"/>
</dbReference>
<dbReference type="Pfam" id="PF05569">
    <property type="entry name" value="Peptidase_M56"/>
    <property type="match status" value="1"/>
</dbReference>
<dbReference type="Gene3D" id="3.30.70.3040">
    <property type="match status" value="1"/>
</dbReference>
<sequence>MWMSALLFKILNMSLTAGIVIVLVLIARLLLKKAPKIFSYTLWAVVLFRLVCPVSFSSQFSLMGLFPAPASTAGSSAYSSISYIPSDIVHAPSPQADLPLPGAAGTENDALPQGGAQASADPLQGWIAAAAFLWLSGIALMLIYSAVSLIRLRGKLVGAVWLRDNIYLADHIASPFVIGLFRPKIYLPSTLREEEQSYVLLHEQTHIRRLDHVFKILAFLALAVHWFNPLVWAAFVFAVKDMEMSCDERVLKQMGGEIKGAYGASLFSLATGRRHINGSPLAFGEGDIKGRIKNVMNFKKPAAWVVVISVLAVIIAAICLLANPIKNLESPNASLQDIDISPFTYVFTSRIVESPGKQHAVQITIYKDAEDSDSTYIMGNIGSLDDRKGYTKDSRTIFWQKADSNSIEDKTVDGETLDNWIEVAWLDEQNININGISLNINNVYDYRRDQSTLSAANSENTTGKSESFDYGGLHLQATNVSNVRTESTVDEGGTGTREYTVFVCNPGAVVKVLDADMSDPAYSEDGKAHPEWAVATTASELSGERIYIVDGMDPFEITPDTLGIYDPESSAYVLRFEIAGVFKANVAAAYVDETLSETEARALQSRIEQNPNVEYADFVTREEAMKIFEDKYTDKSLFENIDSSAFRHRYYIYIRDISLAE</sequence>
<evidence type="ECO:0000313" key="4">
    <source>
        <dbReference type="EMBL" id="SHH95077.1"/>
    </source>
</evidence>
<proteinExistence type="predicted"/>
<gene>
    <name evidence="4" type="ORF">SAMN02745823_01625</name>
</gene>
<feature type="transmembrane region" description="Helical" evidence="1">
    <location>
        <begin position="126"/>
        <end position="147"/>
    </location>
</feature>
<feature type="domain" description="Peptidase M56" evidence="2">
    <location>
        <begin position="9"/>
        <end position="294"/>
    </location>
</feature>
<dbReference type="PANTHER" id="PTHR34978">
    <property type="entry name" value="POSSIBLE SENSOR-TRANSDUCER PROTEIN BLAR"/>
    <property type="match status" value="1"/>
</dbReference>
<dbReference type="CDD" id="cd07341">
    <property type="entry name" value="M56_BlaR1_MecR1_like"/>
    <property type="match status" value="1"/>
</dbReference>
<evidence type="ECO:0000256" key="1">
    <source>
        <dbReference type="SAM" id="Phobius"/>
    </source>
</evidence>
<feature type="transmembrane region" description="Helical" evidence="1">
    <location>
        <begin position="302"/>
        <end position="322"/>
    </location>
</feature>
<dbReference type="Proteomes" id="UP000183995">
    <property type="component" value="Unassembled WGS sequence"/>
</dbReference>
<feature type="domain" description="FtsX extracellular" evidence="3">
    <location>
        <begin position="589"/>
        <end position="657"/>
    </location>
</feature>
<reference evidence="4 5" key="1">
    <citation type="submission" date="2016-11" db="EMBL/GenBank/DDBJ databases">
        <authorList>
            <person name="Jaros S."/>
            <person name="Januszkiewicz K."/>
            <person name="Wedrychowicz H."/>
        </authorList>
    </citation>
    <scope>NUCLEOTIDE SEQUENCE [LARGE SCALE GENOMIC DNA]</scope>
    <source>
        <strain evidence="4 5">DSM 10068</strain>
    </source>
</reference>
<dbReference type="InterPro" id="IPR008756">
    <property type="entry name" value="Peptidase_M56"/>
</dbReference>
<keyword evidence="1" id="KW-0812">Transmembrane</keyword>
<dbReference type="RefSeq" id="WP_073077548.1">
    <property type="nucleotide sequence ID" value="NZ_FQXV01000004.1"/>
</dbReference>
<keyword evidence="1" id="KW-0472">Membrane</keyword>
<dbReference type="InterPro" id="IPR040690">
    <property type="entry name" value="FtsX_ECD"/>
</dbReference>
<dbReference type="AlphaFoldDB" id="A0A1M5X5H7"/>
<evidence type="ECO:0000313" key="5">
    <source>
        <dbReference type="Proteomes" id="UP000183995"/>
    </source>
</evidence>
<keyword evidence="1" id="KW-1133">Transmembrane helix</keyword>
<protein>
    <submittedName>
        <fullName evidence="4">Signal transducer regulating beta-lactamase production, contains metallopeptidase domain</fullName>
    </submittedName>
</protein>
<evidence type="ECO:0000259" key="2">
    <source>
        <dbReference type="Pfam" id="PF05569"/>
    </source>
</evidence>
<feature type="transmembrane region" description="Helical" evidence="1">
    <location>
        <begin position="37"/>
        <end position="56"/>
    </location>
</feature>
<dbReference type="PANTHER" id="PTHR34978:SF3">
    <property type="entry name" value="SLR0241 PROTEIN"/>
    <property type="match status" value="1"/>
</dbReference>
<dbReference type="EMBL" id="FQXV01000004">
    <property type="protein sequence ID" value="SHH95077.1"/>
    <property type="molecule type" value="Genomic_DNA"/>
</dbReference>